<dbReference type="PROSITE" id="PS51371">
    <property type="entry name" value="CBS"/>
    <property type="match status" value="2"/>
</dbReference>
<dbReference type="Gene3D" id="3.30.70.260">
    <property type="match status" value="1"/>
</dbReference>
<evidence type="ECO:0000313" key="3">
    <source>
        <dbReference type="Proteomes" id="UP000502179"/>
    </source>
</evidence>
<dbReference type="InterPro" id="IPR000644">
    <property type="entry name" value="CBS_dom"/>
</dbReference>
<proteinExistence type="predicted"/>
<dbReference type="CDD" id="cd04584">
    <property type="entry name" value="CBS_pair_AcuB_like"/>
    <property type="match status" value="1"/>
</dbReference>
<sequence>MLVKEWMATDVVTVDENASMMKATQIMKEHKIRRIPVVRRGKVVGIITDRDLKEAAPSKATSLDVHELYYLLSEIKVKDIMTPNPITIREDDTVERAAVIMLENRISGLPVVNDEGYVVGIITQTDVFKVLISITGIYRGPIQIAFDLEDRPGSINEVAAVIRQHGGRLVSILTSYDHAEPGRREVYIRIKDIEEGALKEMIERLKTRFKVLYVVRDDISSIPKKADVATKDVFGGIRQATA</sequence>
<keyword evidence="1" id="KW-0129">CBS domain</keyword>
<dbReference type="KEGG" id="tav:G4V39_07475"/>
<keyword evidence="3" id="KW-1185">Reference proteome</keyword>
<organism evidence="2 3">
    <name type="scientific">Thermosulfuriphilus ammonigenes</name>
    <dbReference type="NCBI Taxonomy" id="1936021"/>
    <lineage>
        <taxon>Bacteria</taxon>
        <taxon>Pseudomonadati</taxon>
        <taxon>Thermodesulfobacteriota</taxon>
        <taxon>Thermodesulfobacteria</taxon>
        <taxon>Thermodesulfobacteriales</taxon>
        <taxon>Thermodesulfobacteriaceae</taxon>
        <taxon>Thermosulfuriphilus</taxon>
    </lineage>
</organism>
<protein>
    <submittedName>
        <fullName evidence="2">CBS domain-containing protein</fullName>
    </submittedName>
</protein>
<dbReference type="PROSITE" id="PS51671">
    <property type="entry name" value="ACT"/>
    <property type="match status" value="1"/>
</dbReference>
<accession>A0A6G7PX37</accession>
<evidence type="ECO:0000256" key="1">
    <source>
        <dbReference type="ARBA" id="ARBA00023122"/>
    </source>
</evidence>
<dbReference type="InterPro" id="IPR045865">
    <property type="entry name" value="ACT-like_dom_sf"/>
</dbReference>
<dbReference type="RefSeq" id="WP_166032334.1">
    <property type="nucleotide sequence ID" value="NZ_CP048877.1"/>
</dbReference>
<dbReference type="InterPro" id="IPR051257">
    <property type="entry name" value="Diverse_CBS-Domain"/>
</dbReference>
<dbReference type="SUPFAM" id="SSF55021">
    <property type="entry name" value="ACT-like"/>
    <property type="match status" value="1"/>
</dbReference>
<dbReference type="PANTHER" id="PTHR43080:SF2">
    <property type="entry name" value="CBS DOMAIN-CONTAINING PROTEIN"/>
    <property type="match status" value="1"/>
</dbReference>
<dbReference type="Pfam" id="PF00571">
    <property type="entry name" value="CBS"/>
    <property type="match status" value="2"/>
</dbReference>
<dbReference type="Gene3D" id="3.10.580.10">
    <property type="entry name" value="CBS-domain"/>
    <property type="match status" value="1"/>
</dbReference>
<dbReference type="InterPro" id="IPR002912">
    <property type="entry name" value="ACT_dom"/>
</dbReference>
<dbReference type="PANTHER" id="PTHR43080">
    <property type="entry name" value="CBS DOMAIN-CONTAINING PROTEIN CBSX3, MITOCHONDRIAL"/>
    <property type="match status" value="1"/>
</dbReference>
<dbReference type="SUPFAM" id="SSF54631">
    <property type="entry name" value="CBS-domain pair"/>
    <property type="match status" value="1"/>
</dbReference>
<dbReference type="AlphaFoldDB" id="A0A6G7PX37"/>
<evidence type="ECO:0000313" key="2">
    <source>
        <dbReference type="EMBL" id="QIJ72116.1"/>
    </source>
</evidence>
<dbReference type="EMBL" id="CP048877">
    <property type="protein sequence ID" value="QIJ72116.1"/>
    <property type="molecule type" value="Genomic_DNA"/>
</dbReference>
<gene>
    <name evidence="2" type="ORF">G4V39_07475</name>
</gene>
<dbReference type="SMART" id="SM00116">
    <property type="entry name" value="CBS"/>
    <property type="match status" value="2"/>
</dbReference>
<reference evidence="2 3" key="1">
    <citation type="submission" date="2020-02" db="EMBL/GenBank/DDBJ databases">
        <title>Genome analysis of Thermosulfuriphilus ammonigenes ST65T, an anaerobic thermophilic chemolithoautotrophic bacterium isolated from a deep-sea hydrothermal vent.</title>
        <authorList>
            <person name="Slobodkina G."/>
            <person name="Allioux M."/>
            <person name="Merkel A."/>
            <person name="Alain K."/>
            <person name="Jebbar M."/>
            <person name="Slobodkin A."/>
        </authorList>
    </citation>
    <scope>NUCLEOTIDE SEQUENCE [LARGE SCALE GENOMIC DNA]</scope>
    <source>
        <strain evidence="2 3">ST65</strain>
    </source>
</reference>
<name>A0A6G7PX37_9BACT</name>
<dbReference type="InterPro" id="IPR046342">
    <property type="entry name" value="CBS_dom_sf"/>
</dbReference>
<dbReference type="Proteomes" id="UP000502179">
    <property type="component" value="Chromosome"/>
</dbReference>